<dbReference type="EMBL" id="KB908493">
    <property type="protein sequence ID" value="EOA90442.1"/>
    <property type="molecule type" value="Genomic_DNA"/>
</dbReference>
<evidence type="ECO:0000256" key="1">
    <source>
        <dbReference type="SAM" id="MobiDB-lite"/>
    </source>
</evidence>
<dbReference type="RefSeq" id="XP_008022285.1">
    <property type="nucleotide sequence ID" value="XM_008024094.1"/>
</dbReference>
<evidence type="ECO:0000313" key="2">
    <source>
        <dbReference type="EMBL" id="EOA90442.1"/>
    </source>
</evidence>
<accession>R0KRJ6</accession>
<protein>
    <submittedName>
        <fullName evidence="2">Uncharacterized protein</fullName>
    </submittedName>
</protein>
<dbReference type="AlphaFoldDB" id="R0KRJ6"/>
<dbReference type="HOGENOM" id="CLU_2905600_0_0_1"/>
<proteinExistence type="predicted"/>
<evidence type="ECO:0000313" key="3">
    <source>
        <dbReference type="Proteomes" id="UP000016935"/>
    </source>
</evidence>
<name>R0KRJ6_EXST2</name>
<dbReference type="Proteomes" id="UP000016935">
    <property type="component" value="Unassembled WGS sequence"/>
</dbReference>
<feature type="region of interest" description="Disordered" evidence="1">
    <location>
        <begin position="39"/>
        <end position="62"/>
    </location>
</feature>
<gene>
    <name evidence="2" type="ORF">SETTUDRAFT_167292</name>
</gene>
<sequence>MSYPQAVSVHVGDSQLSTFLFSARQLESISHVGLPSSVIGPLGPSRQSSIDRPNEASLGTVA</sequence>
<dbReference type="GeneID" id="19400122"/>
<organism evidence="2 3">
    <name type="scientific">Exserohilum turcicum (strain 28A)</name>
    <name type="common">Northern leaf blight fungus</name>
    <name type="synonym">Setosphaeria turcica</name>
    <dbReference type="NCBI Taxonomy" id="671987"/>
    <lineage>
        <taxon>Eukaryota</taxon>
        <taxon>Fungi</taxon>
        <taxon>Dikarya</taxon>
        <taxon>Ascomycota</taxon>
        <taxon>Pezizomycotina</taxon>
        <taxon>Dothideomycetes</taxon>
        <taxon>Pleosporomycetidae</taxon>
        <taxon>Pleosporales</taxon>
        <taxon>Pleosporineae</taxon>
        <taxon>Pleosporaceae</taxon>
        <taxon>Exserohilum</taxon>
    </lineage>
</organism>
<keyword evidence="3" id="KW-1185">Reference proteome</keyword>
<reference evidence="2 3" key="2">
    <citation type="journal article" date="2013" name="PLoS Genet.">
        <title>Comparative genome structure, secondary metabolite, and effector coding capacity across Cochliobolus pathogens.</title>
        <authorList>
            <person name="Condon B.J."/>
            <person name="Leng Y."/>
            <person name="Wu D."/>
            <person name="Bushley K.E."/>
            <person name="Ohm R.A."/>
            <person name="Otillar R."/>
            <person name="Martin J."/>
            <person name="Schackwitz W."/>
            <person name="Grimwood J."/>
            <person name="MohdZainudin N."/>
            <person name="Xue C."/>
            <person name="Wang R."/>
            <person name="Manning V.A."/>
            <person name="Dhillon B."/>
            <person name="Tu Z.J."/>
            <person name="Steffenson B.J."/>
            <person name="Salamov A."/>
            <person name="Sun H."/>
            <person name="Lowry S."/>
            <person name="LaButti K."/>
            <person name="Han J."/>
            <person name="Copeland A."/>
            <person name="Lindquist E."/>
            <person name="Barry K."/>
            <person name="Schmutz J."/>
            <person name="Baker S.E."/>
            <person name="Ciuffetti L.M."/>
            <person name="Grigoriev I.V."/>
            <person name="Zhong S."/>
            <person name="Turgeon B.G."/>
        </authorList>
    </citation>
    <scope>NUCLEOTIDE SEQUENCE [LARGE SCALE GENOMIC DNA]</scope>
    <source>
        <strain evidence="3">28A</strain>
    </source>
</reference>
<reference evidence="2 3" key="1">
    <citation type="journal article" date="2012" name="PLoS Pathog.">
        <title>Diverse lifestyles and strategies of plant pathogenesis encoded in the genomes of eighteen Dothideomycetes fungi.</title>
        <authorList>
            <person name="Ohm R.A."/>
            <person name="Feau N."/>
            <person name="Henrissat B."/>
            <person name="Schoch C.L."/>
            <person name="Horwitz B.A."/>
            <person name="Barry K.W."/>
            <person name="Condon B.J."/>
            <person name="Copeland A.C."/>
            <person name="Dhillon B."/>
            <person name="Glaser F."/>
            <person name="Hesse C.N."/>
            <person name="Kosti I."/>
            <person name="LaButti K."/>
            <person name="Lindquist E.A."/>
            <person name="Lucas S."/>
            <person name="Salamov A.A."/>
            <person name="Bradshaw R.E."/>
            <person name="Ciuffetti L."/>
            <person name="Hamelin R.C."/>
            <person name="Kema G.H.J."/>
            <person name="Lawrence C."/>
            <person name="Scott J.A."/>
            <person name="Spatafora J.W."/>
            <person name="Turgeon B.G."/>
            <person name="de Wit P.J.G.M."/>
            <person name="Zhong S."/>
            <person name="Goodwin S.B."/>
            <person name="Grigoriev I.V."/>
        </authorList>
    </citation>
    <scope>NUCLEOTIDE SEQUENCE [LARGE SCALE GENOMIC DNA]</scope>
    <source>
        <strain evidence="3">28A</strain>
    </source>
</reference>